<dbReference type="Pfam" id="PF00106">
    <property type="entry name" value="adh_short"/>
    <property type="match status" value="1"/>
</dbReference>
<dbReference type="PRINTS" id="PR00080">
    <property type="entry name" value="SDRFAMILY"/>
</dbReference>
<dbReference type="GO" id="GO:0016616">
    <property type="term" value="F:oxidoreductase activity, acting on the CH-OH group of donors, NAD or NADP as acceptor"/>
    <property type="evidence" value="ECO:0007669"/>
    <property type="project" value="TreeGrafter"/>
</dbReference>
<dbReference type="PANTHER" id="PTHR45458:SF1">
    <property type="entry name" value="SHORT CHAIN DEHYDROGENASE"/>
    <property type="match status" value="1"/>
</dbReference>
<dbReference type="CDD" id="cd05325">
    <property type="entry name" value="carb_red_sniffer_like_SDR_c"/>
    <property type="match status" value="1"/>
</dbReference>
<dbReference type="EMBL" id="QEAP01000156">
    <property type="protein sequence ID" value="TPX73915.1"/>
    <property type="molecule type" value="Genomic_DNA"/>
</dbReference>
<dbReference type="OrthoDB" id="9876299at2759"/>
<keyword evidence="3" id="KW-1185">Reference proteome</keyword>
<dbReference type="PANTHER" id="PTHR45458">
    <property type="entry name" value="SHORT-CHAIN DEHYDROGENASE/REDUCTASE SDR"/>
    <property type="match status" value="1"/>
</dbReference>
<dbReference type="InterPro" id="IPR002347">
    <property type="entry name" value="SDR_fam"/>
</dbReference>
<name>A0A507FDU4_9FUNG</name>
<dbReference type="Gene3D" id="3.40.50.720">
    <property type="entry name" value="NAD(P)-binding Rossmann-like Domain"/>
    <property type="match status" value="1"/>
</dbReference>
<evidence type="ECO:0000313" key="2">
    <source>
        <dbReference type="EMBL" id="TPX73915.1"/>
    </source>
</evidence>
<dbReference type="SUPFAM" id="SSF51735">
    <property type="entry name" value="NAD(P)-binding Rossmann-fold domains"/>
    <property type="match status" value="1"/>
</dbReference>
<dbReference type="STRING" id="246404.A0A507FDU4"/>
<comment type="similarity">
    <text evidence="1">Belongs to the short-chain dehydrogenases/reductases (SDR) family.</text>
</comment>
<dbReference type="InterPro" id="IPR036291">
    <property type="entry name" value="NAD(P)-bd_dom_sf"/>
</dbReference>
<dbReference type="PRINTS" id="PR00081">
    <property type="entry name" value="GDHRDH"/>
</dbReference>
<dbReference type="AlphaFoldDB" id="A0A507FDU4"/>
<protein>
    <submittedName>
        <fullName evidence="2">Uncharacterized protein</fullName>
    </submittedName>
</protein>
<evidence type="ECO:0000313" key="3">
    <source>
        <dbReference type="Proteomes" id="UP000320333"/>
    </source>
</evidence>
<reference evidence="2 3" key="1">
    <citation type="journal article" date="2019" name="Sci. Rep.">
        <title>Comparative genomics of chytrid fungi reveal insights into the obligate biotrophic and pathogenic lifestyle of Synchytrium endobioticum.</title>
        <authorList>
            <person name="van de Vossenberg B.T.L.H."/>
            <person name="Warris S."/>
            <person name="Nguyen H.D.T."/>
            <person name="van Gent-Pelzer M.P.E."/>
            <person name="Joly D.L."/>
            <person name="van de Geest H.C."/>
            <person name="Bonants P.J.M."/>
            <person name="Smith D.S."/>
            <person name="Levesque C.A."/>
            <person name="van der Lee T.A.J."/>
        </authorList>
    </citation>
    <scope>NUCLEOTIDE SEQUENCE [LARGE SCALE GENOMIC DNA]</scope>
    <source>
        <strain evidence="2 3">CBS 675.73</strain>
    </source>
</reference>
<evidence type="ECO:0000256" key="1">
    <source>
        <dbReference type="RuleBase" id="RU000363"/>
    </source>
</evidence>
<proteinExistence type="inferred from homology"/>
<sequence>MSKTVVITGCSRGIGRALASHYISEGWNVIATARDVSKLAGLKAHQKLALDVTSEESIAAAAAAIGAATPVHLLINNAGIVEVGGIGTLTKKALMSQMDTNAIGPVLVTQALLGNLGVAAVPGAPAVIAHITSQMGSIQDNSSGNYYGYRGSKAALNAYSKSMAIDLKEKSIAVLLLHPGYVKTDMSPNGYISQQESVSGMAKTIAETLADGTLSKMGGFFNQVGATLPW</sequence>
<organism evidence="2 3">
    <name type="scientific">Chytriomyces confervae</name>
    <dbReference type="NCBI Taxonomy" id="246404"/>
    <lineage>
        <taxon>Eukaryota</taxon>
        <taxon>Fungi</taxon>
        <taxon>Fungi incertae sedis</taxon>
        <taxon>Chytridiomycota</taxon>
        <taxon>Chytridiomycota incertae sedis</taxon>
        <taxon>Chytridiomycetes</taxon>
        <taxon>Chytridiales</taxon>
        <taxon>Chytriomycetaceae</taxon>
        <taxon>Chytriomyces</taxon>
    </lineage>
</organism>
<accession>A0A507FDU4</accession>
<gene>
    <name evidence="2" type="ORF">CcCBS67573_g04814</name>
</gene>
<comment type="caution">
    <text evidence="2">The sequence shown here is derived from an EMBL/GenBank/DDBJ whole genome shotgun (WGS) entry which is preliminary data.</text>
</comment>
<dbReference type="InterPro" id="IPR052184">
    <property type="entry name" value="SDR_enzymes"/>
</dbReference>
<dbReference type="Proteomes" id="UP000320333">
    <property type="component" value="Unassembled WGS sequence"/>
</dbReference>